<protein>
    <submittedName>
        <fullName evidence="1">Uncharacterized protein</fullName>
    </submittedName>
</protein>
<proteinExistence type="predicted"/>
<gene>
    <name evidence="1" type="ORF">S01H1_17026</name>
</gene>
<evidence type="ECO:0000313" key="1">
    <source>
        <dbReference type="EMBL" id="GAF68643.1"/>
    </source>
</evidence>
<name>X0RIP8_9ZZZZ</name>
<sequence length="191" mass="20649">IDVVVAEFGPLVAKLSEIQEELEDVHTQVAEEPMTGQKLIGFGQAMPLGDIFFGTVFMFTNPDCVSEITIEQVSIIALDGTVIHEGELLDNEGIPLPQQTLGPHEGGTIPLQLYVARYYGIGPQDFRDYPPGTGGGTVEIFWTWTDKEGLPLTGLSVTVISELDEEGSIIGTAAGWSIEMVNMEQVLEPEG</sequence>
<accession>X0RIP8</accession>
<organism evidence="1">
    <name type="scientific">marine sediment metagenome</name>
    <dbReference type="NCBI Taxonomy" id="412755"/>
    <lineage>
        <taxon>unclassified sequences</taxon>
        <taxon>metagenomes</taxon>
        <taxon>ecological metagenomes</taxon>
    </lineage>
</organism>
<dbReference type="EMBL" id="BARS01008992">
    <property type="protein sequence ID" value="GAF68643.1"/>
    <property type="molecule type" value="Genomic_DNA"/>
</dbReference>
<feature type="non-terminal residue" evidence="1">
    <location>
        <position position="1"/>
    </location>
</feature>
<reference evidence="1" key="1">
    <citation type="journal article" date="2014" name="Front. Microbiol.">
        <title>High frequency of phylogenetically diverse reductive dehalogenase-homologous genes in deep subseafloor sedimentary metagenomes.</title>
        <authorList>
            <person name="Kawai M."/>
            <person name="Futagami T."/>
            <person name="Toyoda A."/>
            <person name="Takaki Y."/>
            <person name="Nishi S."/>
            <person name="Hori S."/>
            <person name="Arai W."/>
            <person name="Tsubouchi T."/>
            <person name="Morono Y."/>
            <person name="Uchiyama I."/>
            <person name="Ito T."/>
            <person name="Fujiyama A."/>
            <person name="Inagaki F."/>
            <person name="Takami H."/>
        </authorList>
    </citation>
    <scope>NUCLEOTIDE SEQUENCE</scope>
    <source>
        <strain evidence="1">Expedition CK06-06</strain>
    </source>
</reference>
<comment type="caution">
    <text evidence="1">The sequence shown here is derived from an EMBL/GenBank/DDBJ whole genome shotgun (WGS) entry which is preliminary data.</text>
</comment>
<dbReference type="AlphaFoldDB" id="X0RIP8"/>